<protein>
    <submittedName>
        <fullName evidence="2">Uncharacterized protein</fullName>
    </submittedName>
</protein>
<accession>A0A2T5IIA2</accession>
<sequence length="97" mass="10952">MRCIYFRILTLALAAGFAFTSPSYARSIKVLGYTYDPRSKYRQKISQLAKIVHSLPRANGIKWNLHYWESSGPPRLASFDVLVIESGEAFLTDPPEG</sequence>
<evidence type="ECO:0000256" key="1">
    <source>
        <dbReference type="SAM" id="SignalP"/>
    </source>
</evidence>
<dbReference type="RefSeq" id="WP_146162424.1">
    <property type="nucleotide sequence ID" value="NZ_QAOK01000001.1"/>
</dbReference>
<reference evidence="2 3" key="1">
    <citation type="submission" date="2018-04" db="EMBL/GenBank/DDBJ databases">
        <title>Active sludge and wastewater microbial communities from Klosterneuburg, Austria.</title>
        <authorList>
            <person name="Wagner M."/>
        </authorList>
    </citation>
    <scope>NUCLEOTIDE SEQUENCE [LARGE SCALE GENOMIC DNA]</scope>
    <source>
        <strain evidence="2 3">Nl12</strain>
    </source>
</reference>
<feature type="chain" id="PRO_5015673797" evidence="1">
    <location>
        <begin position="26"/>
        <end position="97"/>
    </location>
</feature>
<feature type="signal peptide" evidence="1">
    <location>
        <begin position="1"/>
        <end position="25"/>
    </location>
</feature>
<gene>
    <name evidence="2" type="ORF">C8R21_101249</name>
</gene>
<dbReference type="AlphaFoldDB" id="A0A2T5IIA2"/>
<name>A0A2T5IIA2_9PROT</name>
<keyword evidence="1" id="KW-0732">Signal</keyword>
<dbReference type="EMBL" id="QAOK01000001">
    <property type="protein sequence ID" value="PTQ83555.1"/>
    <property type="molecule type" value="Genomic_DNA"/>
</dbReference>
<organism evidence="2 3">
    <name type="scientific">Nitrosospira multiformis</name>
    <dbReference type="NCBI Taxonomy" id="1231"/>
    <lineage>
        <taxon>Bacteria</taxon>
        <taxon>Pseudomonadati</taxon>
        <taxon>Pseudomonadota</taxon>
        <taxon>Betaproteobacteria</taxon>
        <taxon>Nitrosomonadales</taxon>
        <taxon>Nitrosomonadaceae</taxon>
        <taxon>Nitrosospira</taxon>
    </lineage>
</organism>
<comment type="caution">
    <text evidence="2">The sequence shown here is derived from an EMBL/GenBank/DDBJ whole genome shotgun (WGS) entry which is preliminary data.</text>
</comment>
<dbReference type="Proteomes" id="UP000244152">
    <property type="component" value="Unassembled WGS sequence"/>
</dbReference>
<evidence type="ECO:0000313" key="2">
    <source>
        <dbReference type="EMBL" id="PTQ83555.1"/>
    </source>
</evidence>
<evidence type="ECO:0000313" key="3">
    <source>
        <dbReference type="Proteomes" id="UP000244152"/>
    </source>
</evidence>
<proteinExistence type="predicted"/>